<sequence length="363" mass="39318">MSPHVGITFVHGFLSSVKVWSGFQRLISADPQLAECSTHTFGYRSPAFSLHPLRRIPRLPELGDGLRTFLTERLPDQRPVVLVSHSQGGLVVQQLLAQAVADDDRALLSRIRLVVMFACPHAGSDLLLPLRRAAWFWRNPQERHLRPLQAAVTRAQRVVLNRVVHGAGDTRVVVYAADSDAVVPPAVALGVFPDGGTLPGDHSSIIQPDSHAHPSYTALRHQLTQLTAPPVLPLQRSVSDPVAAPTRPAAVAGPGPVAAGPDRIAYQRLAADLLAVPGSDDPAWRQQLYRLLPGPVRQHLPRNSVAHTELLGVLMTIEDYRESGAWEALAEAVRVLAPHHPAAARFQASLVEQGLVRPPAPEA</sequence>
<protein>
    <submittedName>
        <fullName evidence="6">DUF3089 domain-containing protein</fullName>
    </submittedName>
</protein>
<keyword evidence="4" id="KW-0472">Membrane</keyword>
<dbReference type="Proteomes" id="UP000662857">
    <property type="component" value="Chromosome"/>
</dbReference>
<dbReference type="InterPro" id="IPR021440">
    <property type="entry name" value="DUF3089"/>
</dbReference>
<keyword evidence="3" id="KW-0256">Endoplasmic reticulum</keyword>
<dbReference type="KEGG" id="nhy:JQS43_05530"/>
<dbReference type="Pfam" id="PF19956">
    <property type="entry name" value="EAD2"/>
    <property type="match status" value="1"/>
</dbReference>
<comment type="subcellular location">
    <subcellularLocation>
        <location evidence="1">Endoplasmic reticulum</location>
    </subcellularLocation>
    <subcellularLocation>
        <location evidence="2">Membrane</location>
    </subcellularLocation>
</comment>
<evidence type="ECO:0000256" key="2">
    <source>
        <dbReference type="ARBA" id="ARBA00004370"/>
    </source>
</evidence>
<proteinExistence type="predicted"/>
<dbReference type="InterPro" id="IPR045431">
    <property type="entry name" value="EAD2"/>
</dbReference>
<dbReference type="AlphaFoldDB" id="A0A895YJW1"/>
<dbReference type="EMBL" id="CP070499">
    <property type="protein sequence ID" value="QSB15799.1"/>
    <property type="molecule type" value="Genomic_DNA"/>
</dbReference>
<dbReference type="PANTHER" id="PTHR48182">
    <property type="entry name" value="PROTEIN SERAC1"/>
    <property type="match status" value="1"/>
</dbReference>
<reference evidence="6" key="1">
    <citation type="submission" date="2021-02" db="EMBL/GenBank/DDBJ databases">
        <title>Natrosporangium hydrolyticum gen. nov., sp. nov, a haloalkaliphilic actinobacterium from a soda solonchak soil.</title>
        <authorList>
            <person name="Sorokin D.Y."/>
            <person name="Khijniak T.V."/>
            <person name="Zakharycheva A.P."/>
            <person name="Boueva O.V."/>
            <person name="Ariskina E.V."/>
            <person name="Hahnke R.L."/>
            <person name="Bunk B."/>
            <person name="Sproer C."/>
            <person name="Schumann P."/>
            <person name="Evtushenko L.I."/>
            <person name="Kublanov I.V."/>
        </authorList>
    </citation>
    <scope>NUCLEOTIDE SEQUENCE</scope>
    <source>
        <strain evidence="6">DSM 106523</strain>
    </source>
</reference>
<evidence type="ECO:0000313" key="7">
    <source>
        <dbReference type="Proteomes" id="UP000662857"/>
    </source>
</evidence>
<name>A0A895YJW1_9ACTN</name>
<keyword evidence="7" id="KW-1185">Reference proteome</keyword>
<dbReference type="InterPro" id="IPR052374">
    <property type="entry name" value="SERAC1"/>
</dbReference>
<evidence type="ECO:0000259" key="5">
    <source>
        <dbReference type="Pfam" id="PF19956"/>
    </source>
</evidence>
<dbReference type="RefSeq" id="WP_239677987.1">
    <property type="nucleotide sequence ID" value="NZ_CP070499.1"/>
</dbReference>
<accession>A0A895YJW1</accession>
<dbReference type="Pfam" id="PF11288">
    <property type="entry name" value="DUF3089"/>
    <property type="match status" value="1"/>
</dbReference>
<dbReference type="SUPFAM" id="SSF53474">
    <property type="entry name" value="alpha/beta-Hydrolases"/>
    <property type="match status" value="1"/>
</dbReference>
<gene>
    <name evidence="6" type="ORF">JQS43_05530</name>
</gene>
<evidence type="ECO:0000256" key="3">
    <source>
        <dbReference type="ARBA" id="ARBA00022824"/>
    </source>
</evidence>
<dbReference type="Gene3D" id="3.40.50.1820">
    <property type="entry name" value="alpha/beta hydrolase"/>
    <property type="match status" value="1"/>
</dbReference>
<evidence type="ECO:0000256" key="1">
    <source>
        <dbReference type="ARBA" id="ARBA00004240"/>
    </source>
</evidence>
<evidence type="ECO:0000313" key="6">
    <source>
        <dbReference type="EMBL" id="QSB15799.1"/>
    </source>
</evidence>
<dbReference type="GO" id="GO:0016020">
    <property type="term" value="C:membrane"/>
    <property type="evidence" value="ECO:0007669"/>
    <property type="project" value="UniProtKB-SubCell"/>
</dbReference>
<evidence type="ECO:0000256" key="4">
    <source>
        <dbReference type="ARBA" id="ARBA00023136"/>
    </source>
</evidence>
<feature type="domain" description="Effector-associated" evidence="5">
    <location>
        <begin position="273"/>
        <end position="348"/>
    </location>
</feature>
<dbReference type="InterPro" id="IPR029058">
    <property type="entry name" value="AB_hydrolase_fold"/>
</dbReference>
<organism evidence="6 7">
    <name type="scientific">Natronosporangium hydrolyticum</name>
    <dbReference type="NCBI Taxonomy" id="2811111"/>
    <lineage>
        <taxon>Bacteria</taxon>
        <taxon>Bacillati</taxon>
        <taxon>Actinomycetota</taxon>
        <taxon>Actinomycetes</taxon>
        <taxon>Micromonosporales</taxon>
        <taxon>Micromonosporaceae</taxon>
        <taxon>Natronosporangium</taxon>
    </lineage>
</organism>
<dbReference type="PANTHER" id="PTHR48182:SF2">
    <property type="entry name" value="PROTEIN SERAC1"/>
    <property type="match status" value="1"/>
</dbReference>